<dbReference type="InterPro" id="IPR042100">
    <property type="entry name" value="Bug_dom1"/>
</dbReference>
<dbReference type="PANTHER" id="PTHR42928:SF5">
    <property type="entry name" value="BLR1237 PROTEIN"/>
    <property type="match status" value="1"/>
</dbReference>
<keyword evidence="3" id="KW-0456">Lyase</keyword>
<keyword evidence="2" id="KW-0732">Signal</keyword>
<dbReference type="Gene3D" id="3.40.190.150">
    <property type="entry name" value="Bordetella uptake gene, domain 1"/>
    <property type="match status" value="1"/>
</dbReference>
<dbReference type="GeneID" id="69603337"/>
<reference evidence="3 4" key="1">
    <citation type="submission" date="2018-06" db="EMBL/GenBank/DDBJ databases">
        <authorList>
            <consortium name="Pathogen Informatics"/>
            <person name="Doyle S."/>
        </authorList>
    </citation>
    <scope>NUCLEOTIDE SEQUENCE [LARGE SCALE GENOMIC DNA]</scope>
    <source>
        <strain evidence="3 4">NCTC10911</strain>
    </source>
</reference>
<dbReference type="Proteomes" id="UP000255014">
    <property type="component" value="Unassembled WGS sequence"/>
</dbReference>
<dbReference type="EMBL" id="UFTT01000002">
    <property type="protein sequence ID" value="SUV63751.1"/>
    <property type="molecule type" value="Genomic_DNA"/>
</dbReference>
<feature type="chain" id="PRO_5015037126" evidence="2">
    <location>
        <begin position="25"/>
        <end position="326"/>
    </location>
</feature>
<evidence type="ECO:0000313" key="3">
    <source>
        <dbReference type="EMBL" id="SUV63751.1"/>
    </source>
</evidence>
<dbReference type="AlphaFoldDB" id="A0A0E8F726"/>
<dbReference type="InterPro" id="IPR005064">
    <property type="entry name" value="BUG"/>
</dbReference>
<evidence type="ECO:0000313" key="4">
    <source>
        <dbReference type="Proteomes" id="UP000255014"/>
    </source>
</evidence>
<sequence length="326" mass="33975">MIRSSLVHWSAALAMLGCLSGVSAAGAAAGFPAQPITLVVPYPPGGTADSLARVLAKSMGARLGVNMIVLNKGGAGTVVGTQFVANSAADGYTLLFTATPFAINPSLFEKLPYDTLKDFTVVSDIAETPLVVAVGSGTSINTLGELVGRLKTGKDNSYGSAGPGSSPHLVSELLLHEVQGEATHIPYQGSMPAVMDLVANRTTFMFDTPLLMLPLAREGRLKLLAQTSTQRSPLLPSVPTLQESGYPNLSVTSWFVVAARSGTPREVLEKLNSAINFALADPVVAGAYEAQGMIKTGGTLDKAQAKLRQEVKNWALAVQVSGAKVR</sequence>
<name>A0A0E8F726_BORPT</name>
<dbReference type="RefSeq" id="WP_014486055.1">
    <property type="nucleotide sequence ID" value="NZ_AP024746.1"/>
</dbReference>
<accession>A0A0E8F726</accession>
<dbReference type="OMA" id="YEAYTWN"/>
<dbReference type="Gene3D" id="3.40.190.10">
    <property type="entry name" value="Periplasmic binding protein-like II"/>
    <property type="match status" value="1"/>
</dbReference>
<dbReference type="PROSITE" id="PS51257">
    <property type="entry name" value="PROKAR_LIPOPROTEIN"/>
    <property type="match status" value="1"/>
</dbReference>
<organism evidence="3 4">
    <name type="scientific">Bordetella pertussis</name>
    <dbReference type="NCBI Taxonomy" id="520"/>
    <lineage>
        <taxon>Bacteria</taxon>
        <taxon>Pseudomonadati</taxon>
        <taxon>Pseudomonadota</taxon>
        <taxon>Betaproteobacteria</taxon>
        <taxon>Burkholderiales</taxon>
        <taxon>Alcaligenaceae</taxon>
        <taxon>Bordetella</taxon>
    </lineage>
</organism>
<dbReference type="PIRSF" id="PIRSF017082">
    <property type="entry name" value="YflP"/>
    <property type="match status" value="1"/>
</dbReference>
<evidence type="ECO:0000256" key="1">
    <source>
        <dbReference type="ARBA" id="ARBA00006987"/>
    </source>
</evidence>
<dbReference type="PANTHER" id="PTHR42928">
    <property type="entry name" value="TRICARBOXYLATE-BINDING PROTEIN"/>
    <property type="match status" value="1"/>
</dbReference>
<comment type="similarity">
    <text evidence="1">Belongs to the UPF0065 (bug) family.</text>
</comment>
<dbReference type="Pfam" id="PF03401">
    <property type="entry name" value="TctC"/>
    <property type="match status" value="1"/>
</dbReference>
<feature type="signal peptide" evidence="2">
    <location>
        <begin position="1"/>
        <end position="24"/>
    </location>
</feature>
<dbReference type="SUPFAM" id="SSF53850">
    <property type="entry name" value="Periplasmic binding protein-like II"/>
    <property type="match status" value="1"/>
</dbReference>
<evidence type="ECO:0000256" key="2">
    <source>
        <dbReference type="SAM" id="SignalP"/>
    </source>
</evidence>
<dbReference type="GO" id="GO:0016829">
    <property type="term" value="F:lyase activity"/>
    <property type="evidence" value="ECO:0007669"/>
    <property type="project" value="UniProtKB-KW"/>
</dbReference>
<protein>
    <submittedName>
        <fullName evidence="3">Argininosuccinate lyase</fullName>
    </submittedName>
</protein>
<proteinExistence type="inferred from homology"/>
<dbReference type="CDD" id="cd13578">
    <property type="entry name" value="PBP2_Bug27"/>
    <property type="match status" value="1"/>
</dbReference>
<gene>
    <name evidence="3" type="ORF">NCTC10911_00755</name>
</gene>